<dbReference type="AlphaFoldDB" id="A0A9P3CHS1"/>
<reference evidence="2 3" key="1">
    <citation type="submission" date="2021-01" db="EMBL/GenBank/DDBJ databases">
        <title>Cercospora kikuchii MAFF 305040 whole genome shotgun sequence.</title>
        <authorList>
            <person name="Kashiwa T."/>
            <person name="Suzuki T."/>
        </authorList>
    </citation>
    <scope>NUCLEOTIDE SEQUENCE [LARGE SCALE GENOMIC DNA]</scope>
    <source>
        <strain evidence="2 3">MAFF 305040</strain>
    </source>
</reference>
<dbReference type="SUPFAM" id="SSF54427">
    <property type="entry name" value="NTF2-like"/>
    <property type="match status" value="1"/>
</dbReference>
<accession>A0A9P3CHS1</accession>
<protein>
    <submittedName>
        <fullName evidence="2">Uncharacterized protein</fullName>
    </submittedName>
</protein>
<dbReference type="GeneID" id="68292254"/>
<evidence type="ECO:0000256" key="1">
    <source>
        <dbReference type="SAM" id="MobiDB-lite"/>
    </source>
</evidence>
<feature type="region of interest" description="Disordered" evidence="1">
    <location>
        <begin position="165"/>
        <end position="191"/>
    </location>
</feature>
<keyword evidence="3" id="KW-1185">Reference proteome</keyword>
<evidence type="ECO:0000313" key="2">
    <source>
        <dbReference type="EMBL" id="GIZ43452.1"/>
    </source>
</evidence>
<dbReference type="Proteomes" id="UP000825890">
    <property type="component" value="Unassembled WGS sequence"/>
</dbReference>
<dbReference type="EMBL" id="BOLY01000004">
    <property type="protein sequence ID" value="GIZ43452.1"/>
    <property type="molecule type" value="Genomic_DNA"/>
</dbReference>
<comment type="caution">
    <text evidence="2">The sequence shown here is derived from an EMBL/GenBank/DDBJ whole genome shotgun (WGS) entry which is preliminary data.</text>
</comment>
<organism evidence="2 3">
    <name type="scientific">Cercospora kikuchii</name>
    <dbReference type="NCBI Taxonomy" id="84275"/>
    <lineage>
        <taxon>Eukaryota</taxon>
        <taxon>Fungi</taxon>
        <taxon>Dikarya</taxon>
        <taxon>Ascomycota</taxon>
        <taxon>Pezizomycotina</taxon>
        <taxon>Dothideomycetes</taxon>
        <taxon>Dothideomycetidae</taxon>
        <taxon>Mycosphaerellales</taxon>
        <taxon>Mycosphaerellaceae</taxon>
        <taxon>Cercospora</taxon>
    </lineage>
</organism>
<gene>
    <name evidence="2" type="ORF">CKM354_000667900</name>
</gene>
<dbReference type="RefSeq" id="XP_044657939.1">
    <property type="nucleotide sequence ID" value="XM_044802004.1"/>
</dbReference>
<feature type="compositionally biased region" description="Acidic residues" evidence="1">
    <location>
        <begin position="168"/>
        <end position="181"/>
    </location>
</feature>
<name>A0A9P3CHS1_9PEZI</name>
<dbReference type="InterPro" id="IPR032710">
    <property type="entry name" value="NTF2-like_dom_sf"/>
</dbReference>
<evidence type="ECO:0000313" key="3">
    <source>
        <dbReference type="Proteomes" id="UP000825890"/>
    </source>
</evidence>
<proteinExistence type="predicted"/>
<dbReference type="OrthoDB" id="3940331at2759"/>
<sequence length="191" mass="21987">MDKSLEILNPKPWASRKHTYTSETAKTLESLSREILEAATARDWQNTLFTQYVSPKFIAEFEHSAGQVLDSWQAYIEHHERIASQNPDYGFEVLNTAADVYELSGKAIIYVLLKVFGHPKNVQRESIMLMYWRRREGLWRCHKEKVIRGLHWLPECQVEMVAETAPAEFDDADQEDDEDAADGEKQPTTGG</sequence>
<dbReference type="Gene3D" id="3.10.450.50">
    <property type="match status" value="1"/>
</dbReference>